<evidence type="ECO:0000256" key="1">
    <source>
        <dbReference type="SAM" id="Coils"/>
    </source>
</evidence>
<feature type="compositionally biased region" description="Basic and acidic residues" evidence="2">
    <location>
        <begin position="764"/>
        <end position="780"/>
    </location>
</feature>
<evidence type="ECO:0000313" key="3">
    <source>
        <dbReference type="EMBL" id="KAK2944404.1"/>
    </source>
</evidence>
<feature type="region of interest" description="Disordered" evidence="2">
    <location>
        <begin position="826"/>
        <end position="871"/>
    </location>
</feature>
<name>A0ABQ9WY08_9EUKA</name>
<evidence type="ECO:0000256" key="2">
    <source>
        <dbReference type="SAM" id="MobiDB-lite"/>
    </source>
</evidence>
<feature type="compositionally biased region" description="Basic and acidic residues" evidence="2">
    <location>
        <begin position="554"/>
        <end position="563"/>
    </location>
</feature>
<organism evidence="3 4">
    <name type="scientific">Blattamonas nauphoetae</name>
    <dbReference type="NCBI Taxonomy" id="2049346"/>
    <lineage>
        <taxon>Eukaryota</taxon>
        <taxon>Metamonada</taxon>
        <taxon>Preaxostyla</taxon>
        <taxon>Oxymonadida</taxon>
        <taxon>Blattamonas</taxon>
    </lineage>
</organism>
<feature type="region of interest" description="Disordered" evidence="2">
    <location>
        <begin position="444"/>
        <end position="466"/>
    </location>
</feature>
<feature type="coiled-coil region" evidence="1">
    <location>
        <begin position="653"/>
        <end position="687"/>
    </location>
</feature>
<dbReference type="Proteomes" id="UP001281761">
    <property type="component" value="Unassembled WGS sequence"/>
</dbReference>
<feature type="coiled-coil region" evidence="1">
    <location>
        <begin position="91"/>
        <end position="125"/>
    </location>
</feature>
<protein>
    <submittedName>
        <fullName evidence="3">Uncharacterized protein</fullName>
    </submittedName>
</protein>
<sequence>MGRVWHLKVKMKKKIERPSGTETGPNPSQDKNDVEAVNSCWKMSRKARHTLRSRDLIVSGPIQAQNRPGDDNDELSLRDVSHLLGHLTQVVEGTAHQVQTLENELEVKNREIQKLHLVVQELSKQRETEFKEIKRLTSSVPLEPLAEFGQTLSTTEHRLNQVMTSQANLETRVGDIESSLRDLIVVLQNKANLKDLDVLSKQMVLEDELNDSLSNMVSRSQLSDVLQHYVSRSQLNPEEIHSQFERVSNELDARPTSEQLSSLTSIVDDIVTKDYLDSVLAVSADKEAERLSLLLGEQVSSQRDTEEAVSRAKTQIEQINNRLTEYGQQTNLKIQSLSMTLSQVVTQSDSLETQLMHNQTDMQTFTTRTQEVLAEITRSVDERLQATLHDVTSRPSSQSIQTPSRTGKLSQRKDEMTGVEVQDVFKQLEFLRLAKDTHDKNLETLRNGLEETRRNAEENSVRRSNDLRKELDAVKAKQAVILKEMEVKAPLSALRELLSIVDSLDKKTARQLKSLTPSTQRKMPTVQTAQSRRTSQPNQRESVLETPFSHTGAKRQDQQDWKATDPILNPPQALQQNLGNERNDGVQQDLFTLQDRIFEIEDRLNNTSIHISQIDTLLAQVGKDVAQSASSLLTVAERQTKLREEQEIMTLDIVKKEKTISELEQAVSELREDVNADGARLDDVENRCGENETRLAEMGERWAEIEKHEESLQSPPTTNQNDTRYVTSSSLHPQIETSASPMLLQRTNVPQDKNSQNNRLTSSEIRKQPIDVVIDAERSPPHPSAPHPIQSSPSRQNPTILRKHDFSTASPSHNRERMEVMFADRTQIPSGPSTISSLPPVSTHSSSTSRRTRTTNLDGYADGEGERGGGLVTAPRLVSISEGVPTMPNRADAKGRSSQSFDRIDELLRGLNLVDG</sequence>
<proteinExistence type="predicted"/>
<feature type="region of interest" description="Disordered" evidence="2">
    <location>
        <begin position="388"/>
        <end position="415"/>
    </location>
</feature>
<comment type="caution">
    <text evidence="3">The sequence shown here is derived from an EMBL/GenBank/DDBJ whole genome shotgun (WGS) entry which is preliminary data.</text>
</comment>
<feature type="region of interest" description="Disordered" evidence="2">
    <location>
        <begin position="511"/>
        <end position="579"/>
    </location>
</feature>
<keyword evidence="1" id="KW-0175">Coiled coil</keyword>
<evidence type="ECO:0000313" key="4">
    <source>
        <dbReference type="Proteomes" id="UP001281761"/>
    </source>
</evidence>
<feature type="compositionally biased region" description="Polar residues" evidence="2">
    <location>
        <begin position="20"/>
        <end position="29"/>
    </location>
</feature>
<feature type="compositionally biased region" description="Polar residues" evidence="2">
    <location>
        <begin position="827"/>
        <end position="840"/>
    </location>
</feature>
<feature type="compositionally biased region" description="Polar residues" evidence="2">
    <location>
        <begin position="712"/>
        <end position="763"/>
    </location>
</feature>
<feature type="compositionally biased region" description="Polar residues" evidence="2">
    <location>
        <begin position="511"/>
        <end position="541"/>
    </location>
</feature>
<feature type="coiled-coil region" evidence="1">
    <location>
        <begin position="302"/>
        <end position="329"/>
    </location>
</feature>
<feature type="compositionally biased region" description="Polar residues" evidence="2">
    <location>
        <begin position="789"/>
        <end position="799"/>
    </location>
</feature>
<dbReference type="EMBL" id="JARBJD010000300">
    <property type="protein sequence ID" value="KAK2944404.1"/>
    <property type="molecule type" value="Genomic_DNA"/>
</dbReference>
<feature type="compositionally biased region" description="Polar residues" evidence="2">
    <location>
        <begin position="393"/>
        <end position="409"/>
    </location>
</feature>
<gene>
    <name evidence="3" type="ORF">BLNAU_20659</name>
</gene>
<feature type="region of interest" description="Disordered" evidence="2">
    <location>
        <begin position="707"/>
        <end position="799"/>
    </location>
</feature>
<keyword evidence="4" id="KW-1185">Reference proteome</keyword>
<reference evidence="3 4" key="1">
    <citation type="journal article" date="2022" name="bioRxiv">
        <title>Genomics of Preaxostyla Flagellates Illuminates Evolutionary Transitions and the Path Towards Mitochondrial Loss.</title>
        <authorList>
            <person name="Novak L.V.F."/>
            <person name="Treitli S.C."/>
            <person name="Pyrih J."/>
            <person name="Halakuc P."/>
            <person name="Pipaliya S.V."/>
            <person name="Vacek V."/>
            <person name="Brzon O."/>
            <person name="Soukal P."/>
            <person name="Eme L."/>
            <person name="Dacks J.B."/>
            <person name="Karnkowska A."/>
            <person name="Elias M."/>
            <person name="Hampl V."/>
        </authorList>
    </citation>
    <scope>NUCLEOTIDE SEQUENCE [LARGE SCALE GENOMIC DNA]</scope>
    <source>
        <strain evidence="3">NAU3</strain>
        <tissue evidence="3">Gut</tissue>
    </source>
</reference>
<accession>A0ABQ9WY08</accession>
<feature type="region of interest" description="Disordered" evidence="2">
    <location>
        <begin position="11"/>
        <end position="34"/>
    </location>
</feature>